<comment type="caution">
    <text evidence="3">The sequence shown here is derived from an EMBL/GenBank/DDBJ whole genome shotgun (WGS) entry which is preliminary data.</text>
</comment>
<sequence>MSLAHQDNEGVFVESQDDVTPHRERSESREDTRTHQSPIAALRDTVDGHASEHSSTPTTTPISQGIASELNSRFEGGEHSGINKRTRSTPGWLKDFETGEGLSDEEDLAMFSSSDDPTSYEEAKEEDKWVVAMKYEMSSIERNNTWELVEAPKAIKPTGVKWVFKTKLNEKGEVDKHNARLVVKGYAQRKGVDYNELYAPMARWDTVRSIVAVASQRNWEIFQLDVKSVFLNGELKETVYVEQPPGFIHKGEEHKVCKLKKALYGLKQAPRAWFKRIEGYFLREGFMKSQYDHTLFIKKEHKDVVIVSLYVDDLIYTGNNRELCESFKCSMMSEFEMSDLGKMRYFLGVEVDQNKYGIQMHQKKYAKEIIEMFNMWEVNGVNNPIVPGALVTKTGDKNKVDESLYKSLVGSLMYLTVTRPDLMYAVCFVSRFMADPREEHLQVSKRILRYVKATYDYGLTYARNASLKLKVYMDSDYARDVDDRKSTSGYVCILSNAAVSWSSQKQEIVALSSTEAEYVAATSCACHSVWLKGLLEEISEESVGTVEIQCDNSSTIKLSKNPVMHRRTKHIEVRFHYLRDLVNDEKIQLMFCSTKDQVADVLTKPVKLEVFEKMRDMLGVHKIEELN</sequence>
<reference evidence="3 4" key="1">
    <citation type="submission" date="2019-05" db="EMBL/GenBank/DDBJ databases">
        <title>Mikania micrantha, genome provides insights into the molecular mechanism of rapid growth.</title>
        <authorList>
            <person name="Liu B."/>
        </authorList>
    </citation>
    <scope>NUCLEOTIDE SEQUENCE [LARGE SCALE GENOMIC DNA]</scope>
    <source>
        <strain evidence="3">NLD-2019</strain>
        <tissue evidence="3">Leaf</tissue>
    </source>
</reference>
<feature type="compositionally biased region" description="Basic and acidic residues" evidence="1">
    <location>
        <begin position="19"/>
        <end position="34"/>
    </location>
</feature>
<dbReference type="Proteomes" id="UP000326396">
    <property type="component" value="Linkage Group LG8"/>
</dbReference>
<dbReference type="PANTHER" id="PTHR11439:SF517">
    <property type="entry name" value="CYSTEINE-RICH RLK (RECEPTOR-LIKE PROTEIN KINASE) 8"/>
    <property type="match status" value="1"/>
</dbReference>
<evidence type="ECO:0000259" key="2">
    <source>
        <dbReference type="PROSITE" id="PS50008"/>
    </source>
</evidence>
<dbReference type="PANTHER" id="PTHR11439">
    <property type="entry name" value="GAG-POL-RELATED RETROTRANSPOSON"/>
    <property type="match status" value="1"/>
</dbReference>
<dbReference type="GO" id="GO:0006629">
    <property type="term" value="P:lipid metabolic process"/>
    <property type="evidence" value="ECO:0007669"/>
    <property type="project" value="InterPro"/>
</dbReference>
<evidence type="ECO:0000313" key="3">
    <source>
        <dbReference type="EMBL" id="KAD2805945.1"/>
    </source>
</evidence>
<feature type="region of interest" description="Disordered" evidence="1">
    <location>
        <begin position="1"/>
        <end position="123"/>
    </location>
</feature>
<dbReference type="GO" id="GO:0035556">
    <property type="term" value="P:intracellular signal transduction"/>
    <property type="evidence" value="ECO:0007669"/>
    <property type="project" value="InterPro"/>
</dbReference>
<dbReference type="InterPro" id="IPR013103">
    <property type="entry name" value="RVT_2"/>
</dbReference>
<dbReference type="Pfam" id="PF07727">
    <property type="entry name" value="RVT_2"/>
    <property type="match status" value="1"/>
</dbReference>
<accession>A0A5N6LXA4</accession>
<dbReference type="PROSITE" id="PS50008">
    <property type="entry name" value="PIPLC_Y_DOMAIN"/>
    <property type="match status" value="1"/>
</dbReference>
<dbReference type="InterPro" id="IPR001711">
    <property type="entry name" value="PLipase_C_Pinositol-sp_Y"/>
</dbReference>
<dbReference type="AlphaFoldDB" id="A0A5N6LXA4"/>
<name>A0A5N6LXA4_9ASTR</name>
<organism evidence="3 4">
    <name type="scientific">Mikania micrantha</name>
    <name type="common">bitter vine</name>
    <dbReference type="NCBI Taxonomy" id="192012"/>
    <lineage>
        <taxon>Eukaryota</taxon>
        <taxon>Viridiplantae</taxon>
        <taxon>Streptophyta</taxon>
        <taxon>Embryophyta</taxon>
        <taxon>Tracheophyta</taxon>
        <taxon>Spermatophyta</taxon>
        <taxon>Magnoliopsida</taxon>
        <taxon>eudicotyledons</taxon>
        <taxon>Gunneridae</taxon>
        <taxon>Pentapetalae</taxon>
        <taxon>asterids</taxon>
        <taxon>campanulids</taxon>
        <taxon>Asterales</taxon>
        <taxon>Asteraceae</taxon>
        <taxon>Asteroideae</taxon>
        <taxon>Heliantheae alliance</taxon>
        <taxon>Eupatorieae</taxon>
        <taxon>Mikania</taxon>
    </lineage>
</organism>
<gene>
    <name evidence="3" type="ORF">E3N88_39322</name>
</gene>
<proteinExistence type="predicted"/>
<dbReference type="OrthoDB" id="1716499at2759"/>
<dbReference type="CDD" id="cd09272">
    <property type="entry name" value="RNase_HI_RT_Ty1"/>
    <property type="match status" value="1"/>
</dbReference>
<evidence type="ECO:0000313" key="4">
    <source>
        <dbReference type="Proteomes" id="UP000326396"/>
    </source>
</evidence>
<feature type="domain" description="PI-PLC Y-box" evidence="2">
    <location>
        <begin position="106"/>
        <end position="245"/>
    </location>
</feature>
<evidence type="ECO:0000256" key="1">
    <source>
        <dbReference type="SAM" id="MobiDB-lite"/>
    </source>
</evidence>
<dbReference type="SUPFAM" id="SSF56672">
    <property type="entry name" value="DNA/RNA polymerases"/>
    <property type="match status" value="1"/>
</dbReference>
<feature type="compositionally biased region" description="Polar residues" evidence="1">
    <location>
        <begin position="53"/>
        <end position="71"/>
    </location>
</feature>
<protein>
    <recommendedName>
        <fullName evidence="2">PI-PLC Y-box domain-containing protein</fullName>
    </recommendedName>
</protein>
<keyword evidence="4" id="KW-1185">Reference proteome</keyword>
<dbReference type="InterPro" id="IPR043502">
    <property type="entry name" value="DNA/RNA_pol_sf"/>
</dbReference>
<dbReference type="EMBL" id="SZYD01000018">
    <property type="protein sequence ID" value="KAD2805945.1"/>
    <property type="molecule type" value="Genomic_DNA"/>
</dbReference>
<dbReference type="GO" id="GO:0004435">
    <property type="term" value="F:phosphatidylinositol-4,5-bisphosphate phospholipase C activity"/>
    <property type="evidence" value="ECO:0007669"/>
    <property type="project" value="InterPro"/>
</dbReference>